<gene>
    <name evidence="1" type="ORF">Z968_03745</name>
</gene>
<dbReference type="EMBL" id="JENJ01000011">
    <property type="protein sequence ID" value="KGM97389.1"/>
    <property type="molecule type" value="Genomic_DNA"/>
</dbReference>
<accession>A0A0A0I7H1</accession>
<dbReference type="AlphaFoldDB" id="A0A0A0I7H1"/>
<comment type="caution">
    <text evidence="1">The sequence shown here is derived from an EMBL/GenBank/DDBJ whole genome shotgun (WGS) entry which is preliminary data.</text>
</comment>
<organism evidence="1 2">
    <name type="scientific">Clostridium novyi A str. 4552</name>
    <dbReference type="NCBI Taxonomy" id="1444289"/>
    <lineage>
        <taxon>Bacteria</taxon>
        <taxon>Bacillati</taxon>
        <taxon>Bacillota</taxon>
        <taxon>Clostridia</taxon>
        <taxon>Eubacteriales</taxon>
        <taxon>Clostridiaceae</taxon>
        <taxon>Clostridium</taxon>
    </lineage>
</organism>
<evidence type="ECO:0000313" key="1">
    <source>
        <dbReference type="EMBL" id="KGM97389.1"/>
    </source>
</evidence>
<dbReference type="Proteomes" id="UP000030012">
    <property type="component" value="Unassembled WGS sequence"/>
</dbReference>
<evidence type="ECO:0000313" key="2">
    <source>
        <dbReference type="Proteomes" id="UP000030012"/>
    </source>
</evidence>
<protein>
    <recommendedName>
        <fullName evidence="3">Resolvase HTH domain-containing protein</fullName>
    </recommendedName>
</protein>
<dbReference type="OrthoDB" id="1957165at2"/>
<sequence>MGTAVVLLIIGICLIVLNVRGIKKEKGSFHSVFNDQKINIDEVKVEIGSLRKEFAETLLEIQTEMIKLKDKLDIKEQVNIKEKLHINDPKSYKENTIYDDKIEDIKDIIDIDFNKKNLEDKNGNDLRVKEVDNLMKKGLSIEEIADILKVGKGEILLIKELYLK</sequence>
<evidence type="ECO:0008006" key="3">
    <source>
        <dbReference type="Google" id="ProtNLM"/>
    </source>
</evidence>
<proteinExistence type="predicted"/>
<dbReference type="RefSeq" id="WP_039253484.1">
    <property type="nucleotide sequence ID" value="NZ_JENJ01000011.1"/>
</dbReference>
<reference evidence="1 2" key="1">
    <citation type="submission" date="2014-01" db="EMBL/GenBank/DDBJ databases">
        <title>Plasmidome dynamics in the species complex Clostridium novyi sensu lato converts strains of independent lineages into distinctly different pathogens.</title>
        <authorList>
            <person name="Skarin H."/>
            <person name="Segerman B."/>
        </authorList>
    </citation>
    <scope>NUCLEOTIDE SEQUENCE [LARGE SCALE GENOMIC DNA]</scope>
    <source>
        <strain evidence="1 2">4552</strain>
    </source>
</reference>
<name>A0A0A0I7H1_CLONO</name>